<feature type="domain" description="Glutamine amidotransferase type-2" evidence="5">
    <location>
        <begin position="50"/>
        <end position="280"/>
    </location>
</feature>
<evidence type="ECO:0000313" key="6">
    <source>
        <dbReference type="EMBL" id="BAM78837.1"/>
    </source>
</evidence>
<dbReference type="AlphaFoldDB" id="M1V9Z2"/>
<dbReference type="STRING" id="280699.M1V9Z2"/>
<dbReference type="EMBL" id="AP006484">
    <property type="protein sequence ID" value="BAM78837.1"/>
    <property type="molecule type" value="Genomic_DNA"/>
</dbReference>
<evidence type="ECO:0000256" key="2">
    <source>
        <dbReference type="ARBA" id="ARBA00022888"/>
    </source>
</evidence>
<evidence type="ECO:0000256" key="1">
    <source>
        <dbReference type="ARBA" id="ARBA00022605"/>
    </source>
</evidence>
<dbReference type="GeneID" id="16992221"/>
<dbReference type="Pfam" id="PF13537">
    <property type="entry name" value="GATase_7"/>
    <property type="match status" value="1"/>
</dbReference>
<dbReference type="GO" id="GO:0004066">
    <property type="term" value="F:asparagine synthase (glutamine-hydrolyzing) activity"/>
    <property type="evidence" value="ECO:0007669"/>
    <property type="project" value="InterPro"/>
</dbReference>
<dbReference type="eggNOG" id="KOG0573">
    <property type="taxonomic scope" value="Eukaryota"/>
</dbReference>
<accession>M1V9Z2</accession>
<dbReference type="Gene3D" id="3.60.20.10">
    <property type="entry name" value="Glutamine Phosphoribosylpyrophosphate, subunit 1, domain 1"/>
    <property type="match status" value="1"/>
</dbReference>
<organism evidence="6 7">
    <name type="scientific">Cyanidioschyzon merolae (strain NIES-3377 / 10D)</name>
    <name type="common">Unicellular red alga</name>
    <dbReference type="NCBI Taxonomy" id="280699"/>
    <lineage>
        <taxon>Eukaryota</taxon>
        <taxon>Rhodophyta</taxon>
        <taxon>Bangiophyceae</taxon>
        <taxon>Cyanidiales</taxon>
        <taxon>Cyanidiaceae</taxon>
        <taxon>Cyanidioschyzon</taxon>
    </lineage>
</organism>
<reference evidence="6 7" key="2">
    <citation type="journal article" date="2007" name="BMC Biol.">
        <title>A 100%-complete sequence reveals unusually simple genomic features in the hot-spring red alga Cyanidioschyzon merolae.</title>
        <authorList>
            <person name="Nozaki H."/>
            <person name="Takano H."/>
            <person name="Misumi O."/>
            <person name="Terasawa K."/>
            <person name="Matsuzaki M."/>
            <person name="Maruyama S."/>
            <person name="Nishida K."/>
            <person name="Yagisawa F."/>
            <person name="Yoshida Y."/>
            <person name="Fujiwara T."/>
            <person name="Takio S."/>
            <person name="Tamura K."/>
            <person name="Chung S.J."/>
            <person name="Nakamura S."/>
            <person name="Kuroiwa H."/>
            <person name="Tanaka K."/>
            <person name="Sato N."/>
            <person name="Kuroiwa T."/>
        </authorList>
    </citation>
    <scope>NUCLEOTIDE SEQUENCE [LARGE SCALE GENOMIC DNA]</scope>
    <source>
        <strain evidence="6 7">10D</strain>
    </source>
</reference>
<dbReference type="InterPro" id="IPR017932">
    <property type="entry name" value="GATase_2_dom"/>
</dbReference>
<dbReference type="InterPro" id="IPR001962">
    <property type="entry name" value="Asn_synthase"/>
</dbReference>
<evidence type="ECO:0000256" key="4">
    <source>
        <dbReference type="SAM" id="MobiDB-lite"/>
    </source>
</evidence>
<dbReference type="PANTHER" id="PTHR45937">
    <property type="entry name" value="ASPARAGINE SYNTHETASE DOMAIN-CONTAINING PROTEIN 1"/>
    <property type="match status" value="1"/>
</dbReference>
<dbReference type="RefSeq" id="XP_005535123.1">
    <property type="nucleotide sequence ID" value="XM_005535066.1"/>
</dbReference>
<dbReference type="HOGENOM" id="CLU_369791_0_0_1"/>
<dbReference type="SUPFAM" id="SSF56235">
    <property type="entry name" value="N-terminal nucleophile aminohydrolases (Ntn hydrolases)"/>
    <property type="match status" value="1"/>
</dbReference>
<dbReference type="SUPFAM" id="SSF52402">
    <property type="entry name" value="Adenine nucleotide alpha hydrolases-like"/>
    <property type="match status" value="1"/>
</dbReference>
<dbReference type="PANTHER" id="PTHR45937:SF1">
    <property type="entry name" value="ASPARAGINE SYNTHETASE DOMAIN-CONTAINING PROTEIN 1"/>
    <property type="match status" value="1"/>
</dbReference>
<reference evidence="6 7" key="1">
    <citation type="journal article" date="2004" name="Nature">
        <title>Genome sequence of the ultrasmall unicellular red alga Cyanidioschyzon merolae 10D.</title>
        <authorList>
            <person name="Matsuzaki M."/>
            <person name="Misumi O."/>
            <person name="Shin-i T."/>
            <person name="Maruyama S."/>
            <person name="Takahara M."/>
            <person name="Miyagishima S."/>
            <person name="Mori T."/>
            <person name="Nishida K."/>
            <person name="Yagisawa F."/>
            <person name="Nishida K."/>
            <person name="Yoshida Y."/>
            <person name="Nishimura Y."/>
            <person name="Nakao S."/>
            <person name="Kobayashi T."/>
            <person name="Momoyama Y."/>
            <person name="Higashiyama T."/>
            <person name="Minoda A."/>
            <person name="Sano M."/>
            <person name="Nomoto H."/>
            <person name="Oishi K."/>
            <person name="Hayashi H."/>
            <person name="Ohta F."/>
            <person name="Nishizaka S."/>
            <person name="Haga S."/>
            <person name="Miura S."/>
            <person name="Morishita T."/>
            <person name="Kabeya Y."/>
            <person name="Terasawa K."/>
            <person name="Suzuki Y."/>
            <person name="Ishii Y."/>
            <person name="Asakawa S."/>
            <person name="Takano H."/>
            <person name="Ohta N."/>
            <person name="Kuroiwa H."/>
            <person name="Tanaka K."/>
            <person name="Shimizu N."/>
            <person name="Sugano S."/>
            <person name="Sato N."/>
            <person name="Nozaki H."/>
            <person name="Ogasawara N."/>
            <person name="Kohara Y."/>
            <person name="Kuroiwa T."/>
        </authorList>
    </citation>
    <scope>NUCLEOTIDE SEQUENCE [LARGE SCALE GENOMIC DNA]</scope>
    <source>
        <strain evidence="6 7">10D</strain>
    </source>
</reference>
<dbReference type="OMA" id="SVYESCP"/>
<keyword evidence="2" id="KW-0061">Asparagine biosynthesis</keyword>
<sequence>MCGISVLVSWSSSDRLLCRYEQLAGDKLAARSASVRAWWRQVTRQGTSSCAGSEGYYPEKNSNTETCSNRLGDDLKTLWTKCCERIRNRGPDAYAAYTESLSGRSQGETARKLRIAASTLAIRSPTPASKQPVLSPSGRFVVAYNGELYARAFKASTDAQPSTTETREEVIQGNDLEWLARELDCSASEETDAPWHPGVALAGCIGPFALVIWDRKQRQLYFARDPLGRRSLVMAIHPSVGLVLCSVAASLPASEVAAKHGSEWRFVEVPPLGGQWFVIDALKLELGLAADQVVCTPHTGCAYRPRGMPVWLEEVPAWIWVPLHARESHGLAAGTHDSLPKDAGCEHETDTRWRLELATELTHLLCRIVKRQASARRQDALRPALGVLFSGGIDSLVIARALDVVLPLDECIHLVHVSFHSADDTVACAGAAVALNSVDGAERPTCTAHWLDPGRHGLYPASESHSASQSALPTSSGSCLMTAAASSQDEHVLVNDPAPDTLQAQRALAFLKTQSVRPERYRFHHVRVPAAAVERDRVRLVSAVAPAETTPMDIALGACIWYAAAGAAGAHLDSGPSGPVRILFSGLGADELFAGYKGRHRSRFRQGGSDALFRELETDVNQLWWRNLGRDDRCAADHGCELRHPFLDEALIEWVRRVLGRRNNPADEASSCLAMERICDLSLPDGVGDKRILRLAATMPPLSIPEALAQTPKRAMQFGSRASAVLERQQRTGRTKPTAKTNAPQRKTHPLES</sequence>
<proteinExistence type="predicted"/>
<dbReference type="Gene3D" id="3.40.50.620">
    <property type="entry name" value="HUPs"/>
    <property type="match status" value="1"/>
</dbReference>
<feature type="region of interest" description="Disordered" evidence="4">
    <location>
        <begin position="720"/>
        <end position="753"/>
    </location>
</feature>
<dbReference type="KEGG" id="cme:CYME_CMB009C"/>
<dbReference type="Proteomes" id="UP000007014">
    <property type="component" value="Chromosome 2"/>
</dbReference>
<evidence type="ECO:0000259" key="5">
    <source>
        <dbReference type="PROSITE" id="PS51278"/>
    </source>
</evidence>
<dbReference type="OrthoDB" id="10252281at2759"/>
<dbReference type="GO" id="GO:0006529">
    <property type="term" value="P:asparagine biosynthetic process"/>
    <property type="evidence" value="ECO:0007669"/>
    <property type="project" value="UniProtKB-KW"/>
</dbReference>
<dbReference type="Gramene" id="CMB009CT">
    <property type="protein sequence ID" value="CMB009CT"/>
    <property type="gene ID" value="CMB009C"/>
</dbReference>
<dbReference type="InterPro" id="IPR014729">
    <property type="entry name" value="Rossmann-like_a/b/a_fold"/>
</dbReference>
<dbReference type="PROSITE" id="PS51278">
    <property type="entry name" value="GATASE_TYPE_2"/>
    <property type="match status" value="1"/>
</dbReference>
<dbReference type="InterPro" id="IPR029055">
    <property type="entry name" value="Ntn_hydrolases_N"/>
</dbReference>
<dbReference type="CDD" id="cd01991">
    <property type="entry name" value="Asn_synthase_B_C"/>
    <property type="match status" value="1"/>
</dbReference>
<protein>
    <submittedName>
        <fullName evidence="6">Asparagine synthase</fullName>
    </submittedName>
</protein>
<dbReference type="InterPro" id="IPR051857">
    <property type="entry name" value="Asn_synthetase_domain"/>
</dbReference>
<evidence type="ECO:0000313" key="7">
    <source>
        <dbReference type="Proteomes" id="UP000007014"/>
    </source>
</evidence>
<evidence type="ECO:0000256" key="3">
    <source>
        <dbReference type="ARBA" id="ARBA00022962"/>
    </source>
</evidence>
<keyword evidence="3" id="KW-0315">Glutamine amidotransferase</keyword>
<name>M1V9Z2_CYAM1</name>
<dbReference type="Pfam" id="PF00733">
    <property type="entry name" value="Asn_synthase"/>
    <property type="match status" value="1"/>
</dbReference>
<keyword evidence="7" id="KW-1185">Reference proteome</keyword>
<keyword evidence="1" id="KW-0028">Amino-acid biosynthesis</keyword>
<gene>
    <name evidence="6" type="ORF">CYME_CMB009C</name>
</gene>